<feature type="domain" description="CCHC-type" evidence="6">
    <location>
        <begin position="94"/>
        <end position="110"/>
    </location>
</feature>
<reference evidence="7 8" key="1">
    <citation type="journal article" date="2021" name="Elife">
        <title>Chloroplast acquisition without the gene transfer in kleptoplastic sea slugs, Plakobranchus ocellatus.</title>
        <authorList>
            <person name="Maeda T."/>
            <person name="Takahashi S."/>
            <person name="Yoshida T."/>
            <person name="Shimamura S."/>
            <person name="Takaki Y."/>
            <person name="Nagai Y."/>
            <person name="Toyoda A."/>
            <person name="Suzuki Y."/>
            <person name="Arimoto A."/>
            <person name="Ishii H."/>
            <person name="Satoh N."/>
            <person name="Nishiyama T."/>
            <person name="Hasebe M."/>
            <person name="Maruyama T."/>
            <person name="Minagawa J."/>
            <person name="Obokata J."/>
            <person name="Shigenobu S."/>
        </authorList>
    </citation>
    <scope>NUCLEOTIDE SEQUENCE [LARGE SCALE GENOMIC DNA]</scope>
</reference>
<dbReference type="EMBL" id="BLXT01000468">
    <property type="protein sequence ID" value="GFN77287.1"/>
    <property type="molecule type" value="Genomic_DNA"/>
</dbReference>
<sequence length="274" mass="30282">MFINDIDREVLAQLIEGVTPSKLRRKALRDRLILSQFIAEARDEELTDTQTKEIEASTERACPISARTHKKGAAKSKPWNPNPNTRIKQNTNSRCRDCGGPFPHSTSCPAKGKACLNCKKPNHFAKVCRSKKAEVKQITEGSSETEEIFTLRSSKKVPTTSVVINNQNISFIIDTGASVNVITEATYNNMKKKPQLKPSSTVIYGYKAVQKLPVLGCFTSTASHKKYAIKAMSSKIVTSPAATSSLLQSPRLWASSRFPTVSKSQMIFSMDLGR</sequence>
<dbReference type="Gene3D" id="4.10.60.10">
    <property type="entry name" value="Zinc finger, CCHC-type"/>
    <property type="match status" value="1"/>
</dbReference>
<name>A0AAV3Y526_9GAST</name>
<keyword evidence="7" id="KW-0687">Ribonucleoprotein</keyword>
<keyword evidence="1" id="KW-0808">Transferase</keyword>
<keyword evidence="3" id="KW-0540">Nuclease</keyword>
<organism evidence="7 8">
    <name type="scientific">Plakobranchus ocellatus</name>
    <dbReference type="NCBI Taxonomy" id="259542"/>
    <lineage>
        <taxon>Eukaryota</taxon>
        <taxon>Metazoa</taxon>
        <taxon>Spiralia</taxon>
        <taxon>Lophotrochozoa</taxon>
        <taxon>Mollusca</taxon>
        <taxon>Gastropoda</taxon>
        <taxon>Heterobranchia</taxon>
        <taxon>Euthyneura</taxon>
        <taxon>Panpulmonata</taxon>
        <taxon>Sacoglossa</taxon>
        <taxon>Placobranchoidea</taxon>
        <taxon>Plakobranchidae</taxon>
        <taxon>Plakobranchus</taxon>
    </lineage>
</organism>
<keyword evidence="4" id="KW-0255">Endonuclease</keyword>
<dbReference type="GO" id="GO:0006508">
    <property type="term" value="P:proteolysis"/>
    <property type="evidence" value="ECO:0007669"/>
    <property type="project" value="InterPro"/>
</dbReference>
<dbReference type="PANTHER" id="PTHR37984:SF5">
    <property type="entry name" value="PROTEIN NYNRIN-LIKE"/>
    <property type="match status" value="1"/>
</dbReference>
<keyword evidence="8" id="KW-1185">Reference proteome</keyword>
<evidence type="ECO:0000256" key="3">
    <source>
        <dbReference type="ARBA" id="ARBA00022722"/>
    </source>
</evidence>
<dbReference type="AlphaFoldDB" id="A0AAV3Y526"/>
<evidence type="ECO:0000313" key="8">
    <source>
        <dbReference type="Proteomes" id="UP000735302"/>
    </source>
</evidence>
<dbReference type="PROSITE" id="PS00141">
    <property type="entry name" value="ASP_PROTEASE"/>
    <property type="match status" value="1"/>
</dbReference>
<dbReference type="SMART" id="SM00343">
    <property type="entry name" value="ZnF_C2HC"/>
    <property type="match status" value="2"/>
</dbReference>
<dbReference type="GO" id="GO:0003676">
    <property type="term" value="F:nucleic acid binding"/>
    <property type="evidence" value="ECO:0007669"/>
    <property type="project" value="InterPro"/>
</dbReference>
<dbReference type="GO" id="GO:0004190">
    <property type="term" value="F:aspartic-type endopeptidase activity"/>
    <property type="evidence" value="ECO:0007669"/>
    <property type="project" value="InterPro"/>
</dbReference>
<dbReference type="PANTHER" id="PTHR37984">
    <property type="entry name" value="PROTEIN CBG26694"/>
    <property type="match status" value="1"/>
</dbReference>
<dbReference type="SUPFAM" id="SSF50630">
    <property type="entry name" value="Acid proteases"/>
    <property type="match status" value="1"/>
</dbReference>
<evidence type="ECO:0000256" key="2">
    <source>
        <dbReference type="ARBA" id="ARBA00022695"/>
    </source>
</evidence>
<evidence type="ECO:0000256" key="1">
    <source>
        <dbReference type="ARBA" id="ARBA00022679"/>
    </source>
</evidence>
<dbReference type="Proteomes" id="UP000735302">
    <property type="component" value="Unassembled WGS sequence"/>
</dbReference>
<proteinExistence type="predicted"/>
<dbReference type="InterPro" id="IPR021109">
    <property type="entry name" value="Peptidase_aspartic_dom_sf"/>
</dbReference>
<dbReference type="InterPro" id="IPR001969">
    <property type="entry name" value="Aspartic_peptidase_AS"/>
</dbReference>
<dbReference type="GO" id="GO:0016779">
    <property type="term" value="F:nucleotidyltransferase activity"/>
    <property type="evidence" value="ECO:0007669"/>
    <property type="project" value="UniProtKB-KW"/>
</dbReference>
<dbReference type="InterPro" id="IPR001878">
    <property type="entry name" value="Znf_CCHC"/>
</dbReference>
<keyword evidence="7" id="KW-0689">Ribosomal protein</keyword>
<feature type="domain" description="CCHC-type" evidence="6">
    <location>
        <begin position="114"/>
        <end position="130"/>
    </location>
</feature>
<keyword evidence="4" id="KW-0378">Hydrolase</keyword>
<dbReference type="GO" id="GO:0008270">
    <property type="term" value="F:zinc ion binding"/>
    <property type="evidence" value="ECO:0007669"/>
    <property type="project" value="InterPro"/>
</dbReference>
<protein>
    <submittedName>
        <fullName evidence="7">Ribosomal protein l15</fullName>
    </submittedName>
</protein>
<evidence type="ECO:0000256" key="5">
    <source>
        <dbReference type="SAM" id="MobiDB-lite"/>
    </source>
</evidence>
<dbReference type="GO" id="GO:0004519">
    <property type="term" value="F:endonuclease activity"/>
    <property type="evidence" value="ECO:0007669"/>
    <property type="project" value="UniProtKB-KW"/>
</dbReference>
<dbReference type="Gene3D" id="2.40.70.10">
    <property type="entry name" value="Acid Proteases"/>
    <property type="match status" value="1"/>
</dbReference>
<evidence type="ECO:0000256" key="4">
    <source>
        <dbReference type="ARBA" id="ARBA00022759"/>
    </source>
</evidence>
<feature type="region of interest" description="Disordered" evidence="5">
    <location>
        <begin position="67"/>
        <end position="88"/>
    </location>
</feature>
<keyword evidence="2" id="KW-0548">Nucleotidyltransferase</keyword>
<accession>A0AAV3Y526</accession>
<dbReference type="GO" id="GO:0005840">
    <property type="term" value="C:ribosome"/>
    <property type="evidence" value="ECO:0007669"/>
    <property type="project" value="UniProtKB-KW"/>
</dbReference>
<comment type="caution">
    <text evidence="7">The sequence shown here is derived from an EMBL/GenBank/DDBJ whole genome shotgun (WGS) entry which is preliminary data.</text>
</comment>
<dbReference type="InterPro" id="IPR050951">
    <property type="entry name" value="Retrovirus_Pol_polyprotein"/>
</dbReference>
<evidence type="ECO:0000313" key="7">
    <source>
        <dbReference type="EMBL" id="GFN77287.1"/>
    </source>
</evidence>
<evidence type="ECO:0000259" key="6">
    <source>
        <dbReference type="SMART" id="SM00343"/>
    </source>
</evidence>
<gene>
    <name evidence="7" type="ORF">PoB_000379300</name>
</gene>